<dbReference type="GeneID" id="49385194"/>
<dbReference type="KEGG" id="slx:SLAV_20795"/>
<keyword evidence="2" id="KW-1185">Reference proteome</keyword>
<evidence type="ECO:0000313" key="1">
    <source>
        <dbReference type="EMBL" id="ATZ25980.1"/>
    </source>
</evidence>
<name>A0A2K8PIP8_STRLA</name>
<accession>A0A2K8PIP8</accession>
<organism evidence="1 2">
    <name type="scientific">Streptomyces lavendulae subsp. lavendulae</name>
    <dbReference type="NCBI Taxonomy" id="58340"/>
    <lineage>
        <taxon>Bacteria</taxon>
        <taxon>Bacillati</taxon>
        <taxon>Actinomycetota</taxon>
        <taxon>Actinomycetes</taxon>
        <taxon>Kitasatosporales</taxon>
        <taxon>Streptomycetaceae</taxon>
        <taxon>Streptomyces</taxon>
    </lineage>
</organism>
<sequence>MLVDEYGTRHLRTRIFTTEDGRFLWHRTHPAGTTATATGAVVSSRNTAPATIDGNTATYTAPGAKSLARMVWPPAPVIFPLAPAMSAVGHALSDINGHTGPLDTAGPPPALARLTRWLRAGGEEEGPARLHRLCTDRMGPTRLNTLAEWCRAAAPGATGDVLLHGEPSLGLTVPAPDGRHAVLLTGETLSRGRPEHDAGWLLGELAEMADVAARHLPGDSTAAPFTTMAAAFLTARGHTPDNTLLRRSATLRRMAHLLDFAGNVGWSEGVTAYADTLAALVDDDGRTVLAPLEPNTGRI</sequence>
<proteinExistence type="predicted"/>
<dbReference type="RefSeq" id="WP_030228507.1">
    <property type="nucleotide sequence ID" value="NZ_CP024985.1"/>
</dbReference>
<dbReference type="AlphaFoldDB" id="A0A2K8PIP8"/>
<dbReference type="EMBL" id="CP024985">
    <property type="protein sequence ID" value="ATZ25980.1"/>
    <property type="molecule type" value="Genomic_DNA"/>
</dbReference>
<evidence type="ECO:0000313" key="2">
    <source>
        <dbReference type="Proteomes" id="UP000231791"/>
    </source>
</evidence>
<protein>
    <submittedName>
        <fullName evidence="1">Uncharacterized protein</fullName>
    </submittedName>
</protein>
<dbReference type="Proteomes" id="UP000231791">
    <property type="component" value="Chromosome"/>
</dbReference>
<gene>
    <name evidence="1" type="ORF">SLAV_20795</name>
</gene>
<dbReference type="OrthoDB" id="3543178at2"/>
<reference evidence="1 2" key="1">
    <citation type="submission" date="2017-11" db="EMBL/GenBank/DDBJ databases">
        <title>Complete genome sequence of Streptomyces lavendulae subsp. lavendulae CCM 3239 (formerly 'Streptomyces aureofaciens CCM 3239'), the producer of the angucycline-type antibiotic auricin.</title>
        <authorList>
            <person name="Busche T."/>
            <person name="Novakova R."/>
            <person name="Al'Dilaimi A."/>
            <person name="Homerova D."/>
            <person name="Feckova L."/>
            <person name="Rezuchova B."/>
            <person name="Mingyar E."/>
            <person name="Csolleiova D."/>
            <person name="Bekeova C."/>
            <person name="Winkler A."/>
            <person name="Sevcikova B."/>
            <person name="Kalinowski J."/>
            <person name="Kormanec J."/>
            <person name="Ruckert C."/>
        </authorList>
    </citation>
    <scope>NUCLEOTIDE SEQUENCE [LARGE SCALE GENOMIC DNA]</scope>
    <source>
        <strain evidence="1 2">CCM 3239</strain>
    </source>
</reference>